<dbReference type="EMBL" id="LXQA010035251">
    <property type="protein sequence ID" value="MCH97554.1"/>
    <property type="molecule type" value="Genomic_DNA"/>
</dbReference>
<feature type="non-terminal residue" evidence="2">
    <location>
        <position position="1"/>
    </location>
</feature>
<comment type="caution">
    <text evidence="2">The sequence shown here is derived from an EMBL/GenBank/DDBJ whole genome shotgun (WGS) entry which is preliminary data.</text>
</comment>
<sequence>SETSSICEADLGLLSEEDPQKHLHVTDGGSEGKGNRYINGDKAGASGDVQLENPELDDSELKFDNFRDSRVDVSSSDASVHVGNVNAKSFENLKPIVLPSNGGMRKTLESCSIMQLQLNFPHGALDGAIEDLELNEFYDEVVQDMEEILLESMDSPAAR</sequence>
<dbReference type="Proteomes" id="UP000265520">
    <property type="component" value="Unassembled WGS sequence"/>
</dbReference>
<proteinExistence type="predicted"/>
<evidence type="ECO:0000313" key="3">
    <source>
        <dbReference type="Proteomes" id="UP000265520"/>
    </source>
</evidence>
<evidence type="ECO:0000256" key="1">
    <source>
        <dbReference type="SAM" id="MobiDB-lite"/>
    </source>
</evidence>
<protein>
    <submittedName>
        <fullName evidence="2">Pleckstrin likey domain-containing family M member 3</fullName>
    </submittedName>
</protein>
<evidence type="ECO:0000313" key="2">
    <source>
        <dbReference type="EMBL" id="MCH97554.1"/>
    </source>
</evidence>
<feature type="region of interest" description="Disordered" evidence="1">
    <location>
        <begin position="1"/>
        <end position="49"/>
    </location>
</feature>
<organism evidence="2 3">
    <name type="scientific">Trifolium medium</name>
    <dbReference type="NCBI Taxonomy" id="97028"/>
    <lineage>
        <taxon>Eukaryota</taxon>
        <taxon>Viridiplantae</taxon>
        <taxon>Streptophyta</taxon>
        <taxon>Embryophyta</taxon>
        <taxon>Tracheophyta</taxon>
        <taxon>Spermatophyta</taxon>
        <taxon>Magnoliopsida</taxon>
        <taxon>eudicotyledons</taxon>
        <taxon>Gunneridae</taxon>
        <taxon>Pentapetalae</taxon>
        <taxon>rosids</taxon>
        <taxon>fabids</taxon>
        <taxon>Fabales</taxon>
        <taxon>Fabaceae</taxon>
        <taxon>Papilionoideae</taxon>
        <taxon>50 kb inversion clade</taxon>
        <taxon>NPAAA clade</taxon>
        <taxon>Hologalegina</taxon>
        <taxon>IRL clade</taxon>
        <taxon>Trifolieae</taxon>
        <taxon>Trifolium</taxon>
    </lineage>
</organism>
<feature type="non-terminal residue" evidence="2">
    <location>
        <position position="159"/>
    </location>
</feature>
<reference evidence="2 3" key="1">
    <citation type="journal article" date="2018" name="Front. Plant Sci.">
        <title>Red Clover (Trifolium pratense) and Zigzag Clover (T. medium) - A Picture of Genomic Similarities and Differences.</title>
        <authorList>
            <person name="Dluhosova J."/>
            <person name="Istvanek J."/>
            <person name="Nedelnik J."/>
            <person name="Repkova J."/>
        </authorList>
    </citation>
    <scope>NUCLEOTIDE SEQUENCE [LARGE SCALE GENOMIC DNA]</scope>
    <source>
        <strain evidence="3">cv. 10/8</strain>
        <tissue evidence="2">Leaf</tissue>
    </source>
</reference>
<keyword evidence="3" id="KW-1185">Reference proteome</keyword>
<dbReference type="AlphaFoldDB" id="A0A392NG87"/>
<name>A0A392NG87_9FABA</name>
<accession>A0A392NG87</accession>